<organism evidence="2 3">
    <name type="scientific">Thamnocephalis sphaerospora</name>
    <dbReference type="NCBI Taxonomy" id="78915"/>
    <lineage>
        <taxon>Eukaryota</taxon>
        <taxon>Fungi</taxon>
        <taxon>Fungi incertae sedis</taxon>
        <taxon>Zoopagomycota</taxon>
        <taxon>Zoopagomycotina</taxon>
        <taxon>Zoopagomycetes</taxon>
        <taxon>Zoopagales</taxon>
        <taxon>Sigmoideomycetaceae</taxon>
        <taxon>Thamnocephalis</taxon>
    </lineage>
</organism>
<reference evidence="3" key="1">
    <citation type="journal article" date="2018" name="Nat. Microbiol.">
        <title>Leveraging single-cell genomics to expand the fungal tree of life.</title>
        <authorList>
            <person name="Ahrendt S.R."/>
            <person name="Quandt C.A."/>
            <person name="Ciobanu D."/>
            <person name="Clum A."/>
            <person name="Salamov A."/>
            <person name="Andreopoulos B."/>
            <person name="Cheng J.F."/>
            <person name="Woyke T."/>
            <person name="Pelin A."/>
            <person name="Henrissat B."/>
            <person name="Reynolds N.K."/>
            <person name="Benny G.L."/>
            <person name="Smith M.E."/>
            <person name="James T.Y."/>
            <person name="Grigoriev I.V."/>
        </authorList>
    </citation>
    <scope>NUCLEOTIDE SEQUENCE [LARGE SCALE GENOMIC DNA]</scope>
    <source>
        <strain evidence="3">RSA 1356</strain>
    </source>
</reference>
<name>A0A4P9XTQ4_9FUNG</name>
<evidence type="ECO:0000313" key="2">
    <source>
        <dbReference type="EMBL" id="RKP09553.1"/>
    </source>
</evidence>
<proteinExistence type="predicted"/>
<evidence type="ECO:0000256" key="1">
    <source>
        <dbReference type="SAM" id="SignalP"/>
    </source>
</evidence>
<keyword evidence="3" id="KW-1185">Reference proteome</keyword>
<dbReference type="Proteomes" id="UP000271241">
    <property type="component" value="Unassembled WGS sequence"/>
</dbReference>
<dbReference type="EMBL" id="KZ992505">
    <property type="protein sequence ID" value="RKP09553.1"/>
    <property type="molecule type" value="Genomic_DNA"/>
</dbReference>
<accession>A0A4P9XTQ4</accession>
<dbReference type="AlphaFoldDB" id="A0A4P9XTQ4"/>
<evidence type="ECO:0000313" key="3">
    <source>
        <dbReference type="Proteomes" id="UP000271241"/>
    </source>
</evidence>
<feature type="signal peptide" evidence="1">
    <location>
        <begin position="1"/>
        <end position="22"/>
    </location>
</feature>
<gene>
    <name evidence="2" type="ORF">THASP1DRAFT_22618</name>
</gene>
<sequence>MVTFKHFISAALIAAVATSALATPVDLQKRSPTDLVEGVKQAWKENLGPIGATTFVAAKVVHGTANALDATKEFVSNAKNDGEVAIGKAKDAGEAAVEKVKDAGEAAVDKVRDAKDAAKDVAKTVGRKTAEAATLAVGIVVYTADGLFRKTKEGLVKLGDAAHDAVHDAGKRVRYFFEPISPENIAREAREGVEYLKEVGSAGLSSLHCNVKSAWMLEVDPENREEYCVDSNHKRIGRPERVSGAQEKTFRATTSSA</sequence>
<keyword evidence="1" id="KW-0732">Signal</keyword>
<feature type="chain" id="PRO_5020729797" evidence="1">
    <location>
        <begin position="23"/>
        <end position="257"/>
    </location>
</feature>
<protein>
    <submittedName>
        <fullName evidence="2">Uncharacterized protein</fullName>
    </submittedName>
</protein>
<dbReference type="Gene3D" id="1.10.287.700">
    <property type="entry name" value="Helix hairpin bin"/>
    <property type="match status" value="1"/>
</dbReference>